<feature type="compositionally biased region" description="Low complexity" evidence="1">
    <location>
        <begin position="27"/>
        <end position="44"/>
    </location>
</feature>
<dbReference type="PANTHER" id="PTHR34597">
    <property type="entry name" value="SLR1661 PROTEIN"/>
    <property type="match status" value="1"/>
</dbReference>
<accession>A0AAP7ZMZ7</accession>
<feature type="chain" id="PRO_5042868905" description="Polypeptide-transport-associated ShlB-type domain-containing protein" evidence="2">
    <location>
        <begin position="29"/>
        <end position="192"/>
    </location>
</feature>
<evidence type="ECO:0000313" key="5">
    <source>
        <dbReference type="Proteomes" id="UP000216164"/>
    </source>
</evidence>
<sequence>MKHKKKSLPIALGAIGFLMSSLPGGVSAQSTPTQSAATAAANTEQEQRLRQQQQAREREQAVQAPAVRAQQVAPAEYPELPTETPCFRIDRFALEVPQDLPEAARTKGASALPQDPFAFAQTWLDHYNGTCIGKQGVEVLTKSISQAILSRGYVTTRVLLPQQDLSTGTMRFVLVPGMIGQIRSSRNRCRKI</sequence>
<evidence type="ECO:0000259" key="3">
    <source>
        <dbReference type="Pfam" id="PF08479"/>
    </source>
</evidence>
<evidence type="ECO:0000256" key="1">
    <source>
        <dbReference type="SAM" id="MobiDB-lite"/>
    </source>
</evidence>
<feature type="signal peptide" evidence="2">
    <location>
        <begin position="1"/>
        <end position="28"/>
    </location>
</feature>
<dbReference type="GO" id="GO:0008320">
    <property type="term" value="F:protein transmembrane transporter activity"/>
    <property type="evidence" value="ECO:0007669"/>
    <property type="project" value="TreeGrafter"/>
</dbReference>
<dbReference type="GO" id="GO:0046819">
    <property type="term" value="P:protein secretion by the type V secretion system"/>
    <property type="evidence" value="ECO:0007669"/>
    <property type="project" value="TreeGrafter"/>
</dbReference>
<keyword evidence="2" id="KW-0732">Signal</keyword>
<name>A0AAP7ZMZ7_RALSL</name>
<dbReference type="GO" id="GO:0098046">
    <property type="term" value="C:type V protein secretion system complex"/>
    <property type="evidence" value="ECO:0007669"/>
    <property type="project" value="TreeGrafter"/>
</dbReference>
<feature type="compositionally biased region" description="Basic and acidic residues" evidence="1">
    <location>
        <begin position="45"/>
        <end position="60"/>
    </location>
</feature>
<evidence type="ECO:0000256" key="2">
    <source>
        <dbReference type="SAM" id="SignalP"/>
    </source>
</evidence>
<gene>
    <name evidence="4" type="ORF">B7R77_10260</name>
</gene>
<evidence type="ECO:0000313" key="4">
    <source>
        <dbReference type="EMBL" id="OYQ13600.1"/>
    </source>
</evidence>
<comment type="caution">
    <text evidence="4">The sequence shown here is derived from an EMBL/GenBank/DDBJ whole genome shotgun (WGS) entry which is preliminary data.</text>
</comment>
<proteinExistence type="predicted"/>
<dbReference type="EMBL" id="NCTK01000001">
    <property type="protein sequence ID" value="OYQ13600.1"/>
    <property type="molecule type" value="Genomic_DNA"/>
</dbReference>
<organism evidence="4 5">
    <name type="scientific">Ralstonia solanacearum K60</name>
    <dbReference type="NCBI Taxonomy" id="1091042"/>
    <lineage>
        <taxon>Bacteria</taxon>
        <taxon>Pseudomonadati</taxon>
        <taxon>Pseudomonadota</taxon>
        <taxon>Betaproteobacteria</taxon>
        <taxon>Burkholderiales</taxon>
        <taxon>Burkholderiaceae</taxon>
        <taxon>Ralstonia</taxon>
        <taxon>Ralstonia solanacearum species complex</taxon>
    </lineage>
</organism>
<dbReference type="InterPro" id="IPR051544">
    <property type="entry name" value="TPS_OM_transporter"/>
</dbReference>
<dbReference type="PANTHER" id="PTHR34597:SF3">
    <property type="entry name" value="OUTER MEMBRANE TRANSPORTER CDIB"/>
    <property type="match status" value="1"/>
</dbReference>
<dbReference type="Gene3D" id="3.10.20.310">
    <property type="entry name" value="membrane protein fhac"/>
    <property type="match status" value="1"/>
</dbReference>
<reference evidence="4 5" key="1">
    <citation type="submission" date="2017-04" db="EMBL/GenBank/DDBJ databases">
        <title>Genome Announcement: Closed genomes of Ralstonia solanacearum strains K60, UW551, and UW700.</title>
        <authorList>
            <person name="Hayes M."/>
            <person name="Macintyre A.M."/>
            <person name="Allen C."/>
        </authorList>
    </citation>
    <scope>NUCLEOTIDE SEQUENCE [LARGE SCALE GENOMIC DNA]</scope>
    <source>
        <strain evidence="4 5">UW25</strain>
    </source>
</reference>
<feature type="domain" description="Polypeptide-transport-associated ShlB-type" evidence="3">
    <location>
        <begin position="107"/>
        <end position="177"/>
    </location>
</feature>
<dbReference type="InterPro" id="IPR013686">
    <property type="entry name" value="Polypept-transport_assoc_ShlB"/>
</dbReference>
<dbReference type="Proteomes" id="UP000216164">
    <property type="component" value="Unassembled WGS sequence"/>
</dbReference>
<protein>
    <recommendedName>
        <fullName evidence="3">Polypeptide-transport-associated ShlB-type domain-containing protein</fullName>
    </recommendedName>
</protein>
<dbReference type="Pfam" id="PF08479">
    <property type="entry name" value="POTRA_2"/>
    <property type="match status" value="1"/>
</dbReference>
<dbReference type="AlphaFoldDB" id="A0AAP7ZMZ7"/>
<feature type="region of interest" description="Disordered" evidence="1">
    <location>
        <begin position="25"/>
        <end position="60"/>
    </location>
</feature>